<dbReference type="GO" id="GO:0006417">
    <property type="term" value="P:regulation of translation"/>
    <property type="evidence" value="ECO:0007669"/>
    <property type="project" value="UniProtKB-KW"/>
</dbReference>
<evidence type="ECO:0000256" key="11">
    <source>
        <dbReference type="RuleBase" id="RU000659"/>
    </source>
</evidence>
<keyword evidence="13" id="KW-1185">Reference proteome</keyword>
<keyword evidence="7 10" id="KW-0689">Ribosomal protein</keyword>
<evidence type="ECO:0000313" key="13">
    <source>
        <dbReference type="Proteomes" id="UP000317557"/>
    </source>
</evidence>
<name>A0A521FM44_9BACT</name>
<keyword evidence="8 10" id="KW-0687">Ribonucleoprotein</keyword>
<dbReference type="RefSeq" id="WP_142456326.1">
    <property type="nucleotide sequence ID" value="NZ_FXTP01000023.1"/>
</dbReference>
<evidence type="ECO:0000256" key="4">
    <source>
        <dbReference type="ARBA" id="ARBA00022730"/>
    </source>
</evidence>
<dbReference type="PANTHER" id="PTHR36427:SF3">
    <property type="entry name" value="LARGE RIBOSOMAL SUBUNIT PROTEIN UL1M"/>
    <property type="match status" value="1"/>
</dbReference>
<evidence type="ECO:0000256" key="2">
    <source>
        <dbReference type="ARBA" id="ARBA00022491"/>
    </source>
</evidence>
<dbReference type="PANTHER" id="PTHR36427">
    <property type="entry name" value="54S RIBOSOMAL PROTEIN L1, MITOCHONDRIAL"/>
    <property type="match status" value="1"/>
</dbReference>
<dbReference type="GO" id="GO:0019843">
    <property type="term" value="F:rRNA binding"/>
    <property type="evidence" value="ECO:0007669"/>
    <property type="project" value="UniProtKB-UniRule"/>
</dbReference>
<dbReference type="InterPro" id="IPR002143">
    <property type="entry name" value="Ribosomal_uL1"/>
</dbReference>
<dbReference type="HAMAP" id="MF_01318_B">
    <property type="entry name" value="Ribosomal_uL1_B"/>
    <property type="match status" value="1"/>
</dbReference>
<dbReference type="InterPro" id="IPR005878">
    <property type="entry name" value="Ribosom_uL1_bac-type"/>
</dbReference>
<dbReference type="PROSITE" id="PS01199">
    <property type="entry name" value="RIBOSOMAL_L1"/>
    <property type="match status" value="1"/>
</dbReference>
<comment type="function">
    <text evidence="10">Binds directly to 23S rRNA. The L1 stalk is quite mobile in the ribosome, and is involved in E site tRNA release.</text>
</comment>
<accession>A0A521FM44</accession>
<evidence type="ECO:0000256" key="7">
    <source>
        <dbReference type="ARBA" id="ARBA00022980"/>
    </source>
</evidence>
<evidence type="ECO:0000256" key="6">
    <source>
        <dbReference type="ARBA" id="ARBA00022884"/>
    </source>
</evidence>
<dbReference type="OrthoDB" id="9803740at2"/>
<keyword evidence="5 10" id="KW-0810">Translation regulation</keyword>
<evidence type="ECO:0000313" key="12">
    <source>
        <dbReference type="EMBL" id="SMO97196.1"/>
    </source>
</evidence>
<dbReference type="GO" id="GO:0000049">
    <property type="term" value="F:tRNA binding"/>
    <property type="evidence" value="ECO:0007669"/>
    <property type="project" value="UniProtKB-KW"/>
</dbReference>
<dbReference type="Gene3D" id="3.40.50.790">
    <property type="match status" value="1"/>
</dbReference>
<dbReference type="AlphaFoldDB" id="A0A521FM44"/>
<dbReference type="Pfam" id="PF00687">
    <property type="entry name" value="Ribosomal_L1"/>
    <property type="match status" value="1"/>
</dbReference>
<protein>
    <recommendedName>
        <fullName evidence="9 10">Large ribosomal subunit protein uL1</fullName>
    </recommendedName>
</protein>
<proteinExistence type="inferred from homology"/>
<dbReference type="InterPro" id="IPR023674">
    <property type="entry name" value="Ribosomal_uL1-like"/>
</dbReference>
<dbReference type="Gene3D" id="3.30.190.20">
    <property type="match status" value="1"/>
</dbReference>
<dbReference type="EMBL" id="FXTP01000023">
    <property type="protein sequence ID" value="SMO97196.1"/>
    <property type="molecule type" value="Genomic_DNA"/>
</dbReference>
<dbReference type="GO" id="GO:0006412">
    <property type="term" value="P:translation"/>
    <property type="evidence" value="ECO:0007669"/>
    <property type="project" value="UniProtKB-UniRule"/>
</dbReference>
<evidence type="ECO:0000256" key="3">
    <source>
        <dbReference type="ARBA" id="ARBA00022555"/>
    </source>
</evidence>
<evidence type="ECO:0000256" key="8">
    <source>
        <dbReference type="ARBA" id="ARBA00023274"/>
    </source>
</evidence>
<evidence type="ECO:0000256" key="10">
    <source>
        <dbReference type="HAMAP-Rule" id="MF_01318"/>
    </source>
</evidence>
<comment type="similarity">
    <text evidence="1 10 11">Belongs to the universal ribosomal protein uL1 family.</text>
</comment>
<keyword evidence="6 10" id="KW-0694">RNA-binding</keyword>
<dbReference type="FunFam" id="3.40.50.790:FF:000001">
    <property type="entry name" value="50S ribosomal protein L1"/>
    <property type="match status" value="1"/>
</dbReference>
<evidence type="ECO:0000256" key="1">
    <source>
        <dbReference type="ARBA" id="ARBA00010531"/>
    </source>
</evidence>
<keyword evidence="3 10" id="KW-0820">tRNA-binding</keyword>
<evidence type="ECO:0000256" key="5">
    <source>
        <dbReference type="ARBA" id="ARBA00022845"/>
    </source>
</evidence>
<keyword evidence="4 10" id="KW-0699">rRNA-binding</keyword>
<dbReference type="NCBIfam" id="TIGR01169">
    <property type="entry name" value="rplA_bact"/>
    <property type="match status" value="1"/>
</dbReference>
<dbReference type="GO" id="GO:0003735">
    <property type="term" value="F:structural constituent of ribosome"/>
    <property type="evidence" value="ECO:0007669"/>
    <property type="project" value="InterPro"/>
</dbReference>
<dbReference type="CDD" id="cd00403">
    <property type="entry name" value="Ribosomal_L1"/>
    <property type="match status" value="1"/>
</dbReference>
<keyword evidence="2 10" id="KW-0678">Repressor</keyword>
<evidence type="ECO:0000256" key="9">
    <source>
        <dbReference type="ARBA" id="ARBA00035241"/>
    </source>
</evidence>
<reference evidence="12 13" key="1">
    <citation type="submission" date="2017-05" db="EMBL/GenBank/DDBJ databases">
        <authorList>
            <person name="Varghese N."/>
            <person name="Submissions S."/>
        </authorList>
    </citation>
    <scope>NUCLEOTIDE SEQUENCE [LARGE SCALE GENOMIC DNA]</scope>
    <source>
        <strain evidence="12 13">DSM 21985</strain>
    </source>
</reference>
<gene>
    <name evidence="10" type="primary">rplA</name>
    <name evidence="12" type="ORF">SAMN06265219_12329</name>
</gene>
<comment type="subunit">
    <text evidence="10">Part of the 50S ribosomal subunit.</text>
</comment>
<dbReference type="InterPro" id="IPR016095">
    <property type="entry name" value="Ribosomal_uL1_3-a/b-sand"/>
</dbReference>
<dbReference type="Proteomes" id="UP000317557">
    <property type="component" value="Unassembled WGS sequence"/>
</dbReference>
<sequence length="232" mass="24995">MAKKGKKYQQAVALVNPEVEYTLEEACDLVKKTSTANFDESVDVDIRLGVDPRHADQMVRGTVSLPHGTGKEVKVLALVNEAKQDEAREAGADHVGLDDYITKIEEGWSDIDVIIATPDVMGKLGKLGRFLGPRGLMPNPKSGTVTMDVADAVKTVKAGQIDFRVDKTGILHTSVGKVSFSASDLKDNVEAFFRTVMNLRPASAKGLYVKSVFMSSTMGPSIPISRTAVTSL</sequence>
<dbReference type="InterPro" id="IPR028364">
    <property type="entry name" value="Ribosomal_uL1/biogenesis"/>
</dbReference>
<comment type="function">
    <text evidence="10">Protein L1 is also a translational repressor protein, it controls the translation of the L11 operon by binding to its mRNA.</text>
</comment>
<dbReference type="PIRSF" id="PIRSF002155">
    <property type="entry name" value="Ribosomal_L1"/>
    <property type="match status" value="1"/>
</dbReference>
<dbReference type="GO" id="GO:0015934">
    <property type="term" value="C:large ribosomal subunit"/>
    <property type="evidence" value="ECO:0007669"/>
    <property type="project" value="InterPro"/>
</dbReference>
<dbReference type="SUPFAM" id="SSF56808">
    <property type="entry name" value="Ribosomal protein L1"/>
    <property type="match status" value="1"/>
</dbReference>
<organism evidence="12 13">
    <name type="scientific">Gracilimonas mengyeensis</name>
    <dbReference type="NCBI Taxonomy" id="1302730"/>
    <lineage>
        <taxon>Bacteria</taxon>
        <taxon>Pseudomonadati</taxon>
        <taxon>Balneolota</taxon>
        <taxon>Balneolia</taxon>
        <taxon>Balneolales</taxon>
        <taxon>Balneolaceae</taxon>
        <taxon>Gracilimonas</taxon>
    </lineage>
</organism>
<dbReference type="InterPro" id="IPR023673">
    <property type="entry name" value="Ribosomal_uL1_CS"/>
</dbReference>